<dbReference type="PROSITE" id="PS51898">
    <property type="entry name" value="TYR_RECOMBINASE"/>
    <property type="match status" value="1"/>
</dbReference>
<keyword evidence="3" id="KW-0233">DNA recombination</keyword>
<gene>
    <name evidence="6" type="ORF">GCM10009839_40220</name>
</gene>
<reference evidence="7" key="1">
    <citation type="journal article" date="2019" name="Int. J. Syst. Evol. Microbiol.">
        <title>The Global Catalogue of Microorganisms (GCM) 10K type strain sequencing project: providing services to taxonomists for standard genome sequencing and annotation.</title>
        <authorList>
            <consortium name="The Broad Institute Genomics Platform"/>
            <consortium name="The Broad Institute Genome Sequencing Center for Infectious Disease"/>
            <person name="Wu L."/>
            <person name="Ma J."/>
        </authorList>
    </citation>
    <scope>NUCLEOTIDE SEQUENCE [LARGE SCALE GENOMIC DNA]</scope>
    <source>
        <strain evidence="7">JCM 16014</strain>
    </source>
</reference>
<dbReference type="Gene3D" id="1.10.443.10">
    <property type="entry name" value="Intergrase catalytic core"/>
    <property type="match status" value="1"/>
</dbReference>
<evidence type="ECO:0000313" key="6">
    <source>
        <dbReference type="EMBL" id="GAA2035464.1"/>
    </source>
</evidence>
<evidence type="ECO:0000256" key="2">
    <source>
        <dbReference type="ARBA" id="ARBA00023125"/>
    </source>
</evidence>
<dbReference type="InterPro" id="IPR050090">
    <property type="entry name" value="Tyrosine_recombinase_XerCD"/>
</dbReference>
<dbReference type="PANTHER" id="PTHR30349:SF64">
    <property type="entry name" value="PROPHAGE INTEGRASE INTD-RELATED"/>
    <property type="match status" value="1"/>
</dbReference>
<dbReference type="EMBL" id="BAAAQN010000022">
    <property type="protein sequence ID" value="GAA2035464.1"/>
    <property type="molecule type" value="Genomic_DNA"/>
</dbReference>
<feature type="region of interest" description="Disordered" evidence="4">
    <location>
        <begin position="65"/>
        <end position="85"/>
    </location>
</feature>
<comment type="caution">
    <text evidence="6">The sequence shown here is derived from an EMBL/GenBank/DDBJ whole genome shotgun (WGS) entry which is preliminary data.</text>
</comment>
<evidence type="ECO:0000256" key="1">
    <source>
        <dbReference type="ARBA" id="ARBA00008857"/>
    </source>
</evidence>
<feature type="region of interest" description="Disordered" evidence="4">
    <location>
        <begin position="458"/>
        <end position="483"/>
    </location>
</feature>
<dbReference type="Proteomes" id="UP001500751">
    <property type="component" value="Unassembled WGS sequence"/>
</dbReference>
<dbReference type="Pfam" id="PF00589">
    <property type="entry name" value="Phage_integrase"/>
    <property type="match status" value="1"/>
</dbReference>
<keyword evidence="2" id="KW-0238">DNA-binding</keyword>
<dbReference type="InterPro" id="IPR011010">
    <property type="entry name" value="DNA_brk_join_enz"/>
</dbReference>
<dbReference type="PANTHER" id="PTHR30349">
    <property type="entry name" value="PHAGE INTEGRASE-RELATED"/>
    <property type="match status" value="1"/>
</dbReference>
<dbReference type="Gene3D" id="1.10.150.130">
    <property type="match status" value="1"/>
</dbReference>
<evidence type="ECO:0000256" key="3">
    <source>
        <dbReference type="ARBA" id="ARBA00023172"/>
    </source>
</evidence>
<evidence type="ECO:0000256" key="4">
    <source>
        <dbReference type="SAM" id="MobiDB-lite"/>
    </source>
</evidence>
<dbReference type="RefSeq" id="WP_344667171.1">
    <property type="nucleotide sequence ID" value="NZ_BAAAQN010000022.1"/>
</dbReference>
<dbReference type="InterPro" id="IPR002104">
    <property type="entry name" value="Integrase_catalytic"/>
</dbReference>
<dbReference type="InterPro" id="IPR010998">
    <property type="entry name" value="Integrase_recombinase_N"/>
</dbReference>
<organism evidence="6 7">
    <name type="scientific">Catenulispora yoronensis</name>
    <dbReference type="NCBI Taxonomy" id="450799"/>
    <lineage>
        <taxon>Bacteria</taxon>
        <taxon>Bacillati</taxon>
        <taxon>Actinomycetota</taxon>
        <taxon>Actinomycetes</taxon>
        <taxon>Catenulisporales</taxon>
        <taxon>Catenulisporaceae</taxon>
        <taxon>Catenulispora</taxon>
    </lineage>
</organism>
<sequence>MNDESYDVRIWEIMKRKGRKPTVRWVVGGVLPPFRRTFSTVPLADGFRSKLMVATNRGEPFSLTDGLPLSWEREAPGPPEPTPEAPTWYRHALKYCDMKWPHAAANSRSGIAEALAVVTAALIHEDQSDAPEPQTLRDALYGWAFNPPKRAQEPTPEIAHAIDWIEDASVSLADVAKPAVIRQALDAVALTMEGKKAATSTFSRKRAILYNALEYAVELELLDANPVDKVKRARPTYQEAVDRRVVASPSQVRRILAEVKKSRPALVAFFGCLYFAALRPAEAVRLRPENCHLPKRGWGYLELTGSSPRAGSAWTDSGNTHDDRSLKHRSEKEVRTVPIPPELVALLRWHLDTFERSKDGRVFRSVRGGPLSESLYGHVWSEARAVALSEAVAATPLAERPYDLRHGGVSLWLNAGVGAPEVAERAGHSVNVLLRVYAKCIDGQAHVANQRIQDALERMVDPEPVEPTDAEGEAEPGESDEPG</sequence>
<accession>A0ABP5G0L0</accession>
<feature type="domain" description="Tyr recombinase" evidence="5">
    <location>
        <begin position="242"/>
        <end position="457"/>
    </location>
</feature>
<proteinExistence type="inferred from homology"/>
<name>A0ABP5G0L0_9ACTN</name>
<dbReference type="InterPro" id="IPR013762">
    <property type="entry name" value="Integrase-like_cat_sf"/>
</dbReference>
<dbReference type="SUPFAM" id="SSF56349">
    <property type="entry name" value="DNA breaking-rejoining enzymes"/>
    <property type="match status" value="1"/>
</dbReference>
<evidence type="ECO:0000313" key="7">
    <source>
        <dbReference type="Proteomes" id="UP001500751"/>
    </source>
</evidence>
<keyword evidence="7" id="KW-1185">Reference proteome</keyword>
<feature type="compositionally biased region" description="Basic and acidic residues" evidence="4">
    <location>
        <begin position="319"/>
        <end position="332"/>
    </location>
</feature>
<comment type="similarity">
    <text evidence="1">Belongs to the 'phage' integrase family.</text>
</comment>
<feature type="region of interest" description="Disordered" evidence="4">
    <location>
        <begin position="311"/>
        <end position="332"/>
    </location>
</feature>
<protein>
    <submittedName>
        <fullName evidence="6">Site-specific integrase</fullName>
    </submittedName>
</protein>
<feature type="compositionally biased region" description="Acidic residues" evidence="4">
    <location>
        <begin position="463"/>
        <end position="483"/>
    </location>
</feature>
<evidence type="ECO:0000259" key="5">
    <source>
        <dbReference type="PROSITE" id="PS51898"/>
    </source>
</evidence>